<dbReference type="EMBL" id="JAIRBM010000024">
    <property type="protein sequence ID" value="MBZ6078935.1"/>
    <property type="molecule type" value="Genomic_DNA"/>
</dbReference>
<evidence type="ECO:0000313" key="1">
    <source>
        <dbReference type="EMBL" id="MBZ6078935.1"/>
    </source>
</evidence>
<keyword evidence="2" id="KW-1185">Reference proteome</keyword>
<sequence length="171" mass="18473">MDERVYRAVWRFNAAGIMPTAADIASRAFGLAYVVDDLIDRSVKALVGQGRLDEAQVFEDDEQLTVFAARAIRPKSQLGQGLSSALQSVASHGSTSYGPLTAARLEAVLKGAVPSDPERIRVHQGLSETPLARLLELAAEIGLSVQDLDARARDLFGESLEELTAWQPGRN</sequence>
<protein>
    <submittedName>
        <fullName evidence="1">Uncharacterized protein</fullName>
    </submittedName>
</protein>
<proteinExistence type="predicted"/>
<gene>
    <name evidence="1" type="ORF">K9B37_22000</name>
</gene>
<organism evidence="1 2">
    <name type="scientific">Microvirga puerhi</name>
    <dbReference type="NCBI Taxonomy" id="2876078"/>
    <lineage>
        <taxon>Bacteria</taxon>
        <taxon>Pseudomonadati</taxon>
        <taxon>Pseudomonadota</taxon>
        <taxon>Alphaproteobacteria</taxon>
        <taxon>Hyphomicrobiales</taxon>
        <taxon>Methylobacteriaceae</taxon>
        <taxon>Microvirga</taxon>
    </lineage>
</organism>
<comment type="caution">
    <text evidence="1">The sequence shown here is derived from an EMBL/GenBank/DDBJ whole genome shotgun (WGS) entry which is preliminary data.</text>
</comment>
<reference evidence="1 2" key="1">
    <citation type="submission" date="2021-09" db="EMBL/GenBank/DDBJ databases">
        <title>The complete genome sequence of a new microorganism.</title>
        <authorList>
            <person name="Zi Z."/>
        </authorList>
    </citation>
    <scope>NUCLEOTIDE SEQUENCE [LARGE SCALE GENOMIC DNA]</scope>
    <source>
        <strain evidence="1 2">WGZ8</strain>
    </source>
</reference>
<dbReference type="Proteomes" id="UP000704176">
    <property type="component" value="Unassembled WGS sequence"/>
</dbReference>
<name>A0ABS7VTQ3_9HYPH</name>
<accession>A0ABS7VTQ3</accession>
<evidence type="ECO:0000313" key="2">
    <source>
        <dbReference type="Proteomes" id="UP000704176"/>
    </source>
</evidence>
<dbReference type="RefSeq" id="WP_224315687.1">
    <property type="nucleotide sequence ID" value="NZ_JAIRBM010000024.1"/>
</dbReference>